<evidence type="ECO:0000313" key="8">
    <source>
        <dbReference type="Proteomes" id="UP000002233"/>
    </source>
</evidence>
<dbReference type="Gene3D" id="3.40.50.970">
    <property type="match status" value="1"/>
</dbReference>
<dbReference type="GO" id="GO:0016740">
    <property type="term" value="F:transferase activity"/>
    <property type="evidence" value="ECO:0007669"/>
    <property type="project" value="UniProtKB-KW"/>
</dbReference>
<evidence type="ECO:0000256" key="4">
    <source>
        <dbReference type="ARBA" id="ARBA00022723"/>
    </source>
</evidence>
<dbReference type="PANTHER" id="PTHR47514">
    <property type="entry name" value="TRANSKETOLASE N-TERMINAL SECTION-RELATED"/>
    <property type="match status" value="1"/>
</dbReference>
<proteinExistence type="inferred from homology"/>
<dbReference type="AlphaFoldDB" id="E0TTV1"/>
<evidence type="ECO:0000313" key="7">
    <source>
        <dbReference type="EMBL" id="ADM38624.1"/>
    </source>
</evidence>
<dbReference type="InterPro" id="IPR029061">
    <property type="entry name" value="THDP-binding"/>
</dbReference>
<dbReference type="RefSeq" id="WP_003226039.1">
    <property type="nucleotide sequence ID" value="NC_014479.1"/>
</dbReference>
<dbReference type="Proteomes" id="UP000002233">
    <property type="component" value="Chromosome"/>
</dbReference>
<dbReference type="GO" id="GO:0046872">
    <property type="term" value="F:metal ion binding"/>
    <property type="evidence" value="ECO:0007669"/>
    <property type="project" value="UniProtKB-KW"/>
</dbReference>
<evidence type="ECO:0000256" key="1">
    <source>
        <dbReference type="ARBA" id="ARBA00001964"/>
    </source>
</evidence>
<protein>
    <submittedName>
        <fullName evidence="7">Transketolase, thiamine diphosphate binding domain (N-terminal subunit)</fullName>
    </submittedName>
</protein>
<keyword evidence="3" id="KW-0808">Transferase</keyword>
<dbReference type="HOGENOM" id="CLU_009227_4_1_9"/>
<evidence type="ECO:0000256" key="3">
    <source>
        <dbReference type="ARBA" id="ARBA00022679"/>
    </source>
</evidence>
<reference evidence="7 8" key="2">
    <citation type="journal article" date="2011" name="Microbiology">
        <title>The genome sequence of Bacillus subtilis subsp. spizizenii W23: insights into speciation within the B. subtilis complex and into the history of B. subtilis genetics.</title>
        <authorList>
            <person name="Zeigler D.R."/>
        </authorList>
    </citation>
    <scope>NUCLEOTIDE SEQUENCE [LARGE SCALE GENOMIC DNA]</scope>
    <source>
        <strain evidence="8">ATCC 23059 / NRRL B-14472 / W23</strain>
    </source>
</reference>
<dbReference type="EMBL" id="CP002183">
    <property type="protein sequence ID" value="ADM38624.1"/>
    <property type="molecule type" value="Genomic_DNA"/>
</dbReference>
<comment type="similarity">
    <text evidence="2">Belongs to the transketolase family.</text>
</comment>
<feature type="domain" description="Transketolase N-terminal" evidence="6">
    <location>
        <begin position="21"/>
        <end position="275"/>
    </location>
</feature>
<keyword evidence="5" id="KW-0786">Thiamine pyrophosphate</keyword>
<dbReference type="Pfam" id="PF00456">
    <property type="entry name" value="Transketolase_N"/>
    <property type="match status" value="1"/>
</dbReference>
<evidence type="ECO:0000256" key="5">
    <source>
        <dbReference type="ARBA" id="ARBA00023052"/>
    </source>
</evidence>
<keyword evidence="4" id="KW-0479">Metal-binding</keyword>
<dbReference type="KEGG" id="bss:BSUW23_12930"/>
<organism evidence="7 8">
    <name type="scientific">Bacillus spizizenii (strain ATCC 23059 / NRRL B-14472 / W23)</name>
    <name type="common">Bacillus subtilis subsp. spizizenii</name>
    <dbReference type="NCBI Taxonomy" id="655816"/>
    <lineage>
        <taxon>Bacteria</taxon>
        <taxon>Bacillati</taxon>
        <taxon>Bacillota</taxon>
        <taxon>Bacilli</taxon>
        <taxon>Bacillales</taxon>
        <taxon>Bacillaceae</taxon>
        <taxon>Bacillus</taxon>
    </lineage>
</organism>
<reference key="1">
    <citation type="submission" date="2010-08" db="EMBL/GenBank/DDBJ databases">
        <authorList>
            <person name="Zeigler D.R."/>
        </authorList>
    </citation>
    <scope>NUCLEOTIDE SEQUENCE</scope>
    <source>
        <strain>W23</strain>
    </source>
</reference>
<accession>E0TTV1</accession>
<dbReference type="InterPro" id="IPR005474">
    <property type="entry name" value="Transketolase_N"/>
</dbReference>
<comment type="cofactor">
    <cofactor evidence="1">
        <name>thiamine diphosphate</name>
        <dbReference type="ChEBI" id="CHEBI:58937"/>
    </cofactor>
</comment>
<gene>
    <name evidence="7" type="ordered locus">BSUW23_12930</name>
</gene>
<dbReference type="CDD" id="cd02012">
    <property type="entry name" value="TPP_TK"/>
    <property type="match status" value="1"/>
</dbReference>
<dbReference type="SUPFAM" id="SSF52518">
    <property type="entry name" value="Thiamin diphosphate-binding fold (THDP-binding)"/>
    <property type="match status" value="1"/>
</dbReference>
<dbReference type="InterPro" id="IPR049557">
    <property type="entry name" value="Transketolase_CS"/>
</dbReference>
<evidence type="ECO:0000256" key="2">
    <source>
        <dbReference type="ARBA" id="ARBA00007131"/>
    </source>
</evidence>
<dbReference type="PROSITE" id="PS00801">
    <property type="entry name" value="TRANSKETOLASE_1"/>
    <property type="match status" value="1"/>
</dbReference>
<sequence>MTEVIGVKEVSIAELKEKAIELRKTAITMVYEAQSGHPGGSLSAADIITALYFKEMNIDPKNPKWEDRDRFVLSKGHVAPIQYAALAMRGFVPYENVYKLRQYGSPFQGHPDMKKCPGIDISTGSLGQGLSCGVGMALAGKRDDKNYRVFAMVGDGECQEGQIWEAVQTAVKYSLDNLIVFVDNNRLQIDGFCDEVMPLQDIEKKFEVFGFETKRIDGHSMEEIVETLDKVTKTKNGKPTCIVADTIKGKGVSYMENICSWHGVAPNEKEYEQALEELAGGLRS</sequence>
<name>E0TTV1_BACSH</name>
<dbReference type="PANTHER" id="PTHR47514:SF1">
    <property type="entry name" value="TRANSKETOLASE N-TERMINAL SECTION-RELATED"/>
    <property type="match status" value="1"/>
</dbReference>
<evidence type="ECO:0000259" key="6">
    <source>
        <dbReference type="Pfam" id="PF00456"/>
    </source>
</evidence>